<dbReference type="Pfam" id="PF00534">
    <property type="entry name" value="Glycos_transf_1"/>
    <property type="match status" value="1"/>
</dbReference>
<dbReference type="SUPFAM" id="SSF53448">
    <property type="entry name" value="Nucleotide-diphospho-sugar transferases"/>
    <property type="match status" value="1"/>
</dbReference>
<dbReference type="Gene3D" id="3.40.50.2000">
    <property type="entry name" value="Glycogen Phosphorylase B"/>
    <property type="match status" value="1"/>
</dbReference>
<gene>
    <name evidence="4" type="ORF">J2S25_003429</name>
</gene>
<comment type="similarity">
    <text evidence="1">Belongs to the glycosyltransferase 2 family.</text>
</comment>
<feature type="domain" description="Glycosyltransferase 2-like" evidence="3">
    <location>
        <begin position="9"/>
        <end position="160"/>
    </location>
</feature>
<dbReference type="InterPro" id="IPR001296">
    <property type="entry name" value="Glyco_trans_1"/>
</dbReference>
<proteinExistence type="inferred from homology"/>
<comment type="caution">
    <text evidence="4">The sequence shown here is derived from an EMBL/GenBank/DDBJ whole genome shotgun (WGS) entry which is preliminary data.</text>
</comment>
<dbReference type="Pfam" id="PF00535">
    <property type="entry name" value="Glycos_transf_2"/>
    <property type="match status" value="1"/>
</dbReference>
<dbReference type="InterPro" id="IPR029044">
    <property type="entry name" value="Nucleotide-diphossugar_trans"/>
</dbReference>
<dbReference type="CDD" id="cd03801">
    <property type="entry name" value="GT4_PimA-like"/>
    <property type="match status" value="1"/>
</dbReference>
<dbReference type="InterPro" id="IPR001173">
    <property type="entry name" value="Glyco_trans_2-like"/>
</dbReference>
<evidence type="ECO:0000259" key="2">
    <source>
        <dbReference type="Pfam" id="PF00534"/>
    </source>
</evidence>
<reference evidence="4 5" key="1">
    <citation type="submission" date="2023-07" db="EMBL/GenBank/DDBJ databases">
        <title>Genomic Encyclopedia of Type Strains, Phase IV (KMG-IV): sequencing the most valuable type-strain genomes for metagenomic binning, comparative biology and taxonomic classification.</title>
        <authorList>
            <person name="Goeker M."/>
        </authorList>
    </citation>
    <scope>NUCLEOTIDE SEQUENCE [LARGE SCALE GENOMIC DNA]</scope>
    <source>
        <strain evidence="4 5">DSM 19598</strain>
    </source>
</reference>
<dbReference type="RefSeq" id="WP_307192450.1">
    <property type="nucleotide sequence ID" value="NZ_JAUSUN010000028.1"/>
</dbReference>
<organism evidence="4 5">
    <name type="scientific">Mesobacillus stamsii</name>
    <dbReference type="NCBI Taxonomy" id="225347"/>
    <lineage>
        <taxon>Bacteria</taxon>
        <taxon>Bacillati</taxon>
        <taxon>Bacillota</taxon>
        <taxon>Bacilli</taxon>
        <taxon>Bacillales</taxon>
        <taxon>Bacillaceae</taxon>
        <taxon>Mesobacillus</taxon>
    </lineage>
</organism>
<dbReference type="PANTHER" id="PTHR22916:SF3">
    <property type="entry name" value="UDP-GLCNAC:BETAGAL BETA-1,3-N-ACETYLGLUCOSAMINYLTRANSFERASE-LIKE PROTEIN 1"/>
    <property type="match status" value="1"/>
</dbReference>
<dbReference type="Proteomes" id="UP001242313">
    <property type="component" value="Unassembled WGS sequence"/>
</dbReference>
<sequence length="584" mass="67525">MKEIMEKVSIIIPFYNCPYIDLSIQSALNQSYPNKEVVVVNDGSNRYKEKILPYMDKIIYLEKENGGTGSALNAGIKKAEGTYITWLSSDDLYSADKVAKQVAFMKKRNAYISYTNFSLMNEEGKVYVSSAGVVISRKVDFLRNLKTSNHINGCTVMMRKEVIGSVGLFNEKLLYTQDYDFWLRAVQSYEFYFLNEPLVQYRVHEGMGSRKYPDFQTKEIEKIQHQYREVLNMMMEKEKRMKFTFPILSLNKGGAQRMLVDIANSLVDRGHDVTILMPKYSIKEYDVRAKILYANDTTLQWSDYPPSDIIVSNFYTTVDSAQQAFEKGRGLHFRLSLCYEPVFLPNQDVTFPSYFEAPYLLLLSKHQQELVHLLHGLKGQTIPIYVSPNFVDQELRAENKNLQISAIVRKPEGGDAWHRDQNYLFEQLYNVKHHYPDLQYNFICPPREFEHSPFLQELKKSNRFVVHTPQNDVELCSLYSQTDIFVASSIYEAAQLPGLEAMKCGAALATVYSGGNTEYGRHEETCLMSYRHENRLAADIIRLIEHPALRKEIALNGKQEAEKWTLTRSVDTFENICRTALEQR</sequence>
<keyword evidence="5" id="KW-1185">Reference proteome</keyword>
<accession>A0ABU0FZ36</accession>
<dbReference type="SUPFAM" id="SSF53756">
    <property type="entry name" value="UDP-Glycosyltransferase/glycogen phosphorylase"/>
    <property type="match status" value="1"/>
</dbReference>
<feature type="domain" description="Glycosyl transferase family 1" evidence="2">
    <location>
        <begin position="455"/>
        <end position="559"/>
    </location>
</feature>
<dbReference type="EMBL" id="JAUSUN010000028">
    <property type="protein sequence ID" value="MDQ0415202.1"/>
    <property type="molecule type" value="Genomic_DNA"/>
</dbReference>
<evidence type="ECO:0000256" key="1">
    <source>
        <dbReference type="ARBA" id="ARBA00006739"/>
    </source>
</evidence>
<dbReference type="Gene3D" id="3.90.550.10">
    <property type="entry name" value="Spore Coat Polysaccharide Biosynthesis Protein SpsA, Chain A"/>
    <property type="match status" value="1"/>
</dbReference>
<evidence type="ECO:0000259" key="3">
    <source>
        <dbReference type="Pfam" id="PF00535"/>
    </source>
</evidence>
<protein>
    <submittedName>
        <fullName evidence="4">Glycosyltransferase involved in cell wall biosynthesis</fullName>
    </submittedName>
</protein>
<evidence type="ECO:0000313" key="5">
    <source>
        <dbReference type="Proteomes" id="UP001242313"/>
    </source>
</evidence>
<name>A0ABU0FZ36_9BACI</name>
<evidence type="ECO:0000313" key="4">
    <source>
        <dbReference type="EMBL" id="MDQ0415202.1"/>
    </source>
</evidence>
<dbReference type="PANTHER" id="PTHR22916">
    <property type="entry name" value="GLYCOSYLTRANSFERASE"/>
    <property type="match status" value="1"/>
</dbReference>